<dbReference type="EMBL" id="KV878686">
    <property type="protein sequence ID" value="OJJ70721.1"/>
    <property type="molecule type" value="Genomic_DNA"/>
</dbReference>
<organism evidence="1 2">
    <name type="scientific">Aspergillus brasiliensis (strain CBS 101740 / IMI 381727 / IBT 21946)</name>
    <dbReference type="NCBI Taxonomy" id="767769"/>
    <lineage>
        <taxon>Eukaryota</taxon>
        <taxon>Fungi</taxon>
        <taxon>Dikarya</taxon>
        <taxon>Ascomycota</taxon>
        <taxon>Pezizomycotina</taxon>
        <taxon>Eurotiomycetes</taxon>
        <taxon>Eurotiomycetidae</taxon>
        <taxon>Eurotiales</taxon>
        <taxon>Aspergillaceae</taxon>
        <taxon>Aspergillus</taxon>
        <taxon>Aspergillus subgen. Circumdati</taxon>
    </lineage>
</organism>
<sequence>MYVCLIESASVLSCPWSAAEDYPLPASSPALVGTRECVQRPSPSRPTADTCATRLNRKAALSYSHSLTQLSLSLFHHTPLLFPHSLCAPLRSLVSAFLHANKSLVFRFSIAVPC</sequence>
<dbReference type="GeneID" id="93580905"/>
<evidence type="ECO:0000313" key="2">
    <source>
        <dbReference type="Proteomes" id="UP000184499"/>
    </source>
</evidence>
<proteinExistence type="predicted"/>
<protein>
    <submittedName>
        <fullName evidence="1">Uncharacterized protein</fullName>
    </submittedName>
</protein>
<dbReference type="AlphaFoldDB" id="A0A1L9UGB7"/>
<reference evidence="2" key="1">
    <citation type="journal article" date="2017" name="Genome Biol.">
        <title>Comparative genomics reveals high biological diversity and specific adaptations in the industrially and medically important fungal genus Aspergillus.</title>
        <authorList>
            <person name="de Vries R.P."/>
            <person name="Riley R."/>
            <person name="Wiebenga A."/>
            <person name="Aguilar-Osorio G."/>
            <person name="Amillis S."/>
            <person name="Uchima C.A."/>
            <person name="Anderluh G."/>
            <person name="Asadollahi M."/>
            <person name="Askin M."/>
            <person name="Barry K."/>
            <person name="Battaglia E."/>
            <person name="Bayram O."/>
            <person name="Benocci T."/>
            <person name="Braus-Stromeyer S.A."/>
            <person name="Caldana C."/>
            <person name="Canovas D."/>
            <person name="Cerqueira G.C."/>
            <person name="Chen F."/>
            <person name="Chen W."/>
            <person name="Choi C."/>
            <person name="Clum A."/>
            <person name="Dos Santos R.A."/>
            <person name="Damasio A.R."/>
            <person name="Diallinas G."/>
            <person name="Emri T."/>
            <person name="Fekete E."/>
            <person name="Flipphi M."/>
            <person name="Freyberg S."/>
            <person name="Gallo A."/>
            <person name="Gournas C."/>
            <person name="Habgood R."/>
            <person name="Hainaut M."/>
            <person name="Harispe M.L."/>
            <person name="Henrissat B."/>
            <person name="Hilden K.S."/>
            <person name="Hope R."/>
            <person name="Hossain A."/>
            <person name="Karabika E."/>
            <person name="Karaffa L."/>
            <person name="Karanyi Z."/>
            <person name="Krasevec N."/>
            <person name="Kuo A."/>
            <person name="Kusch H."/>
            <person name="LaButti K."/>
            <person name="Lagendijk E.L."/>
            <person name="Lapidus A."/>
            <person name="Levasseur A."/>
            <person name="Lindquist E."/>
            <person name="Lipzen A."/>
            <person name="Logrieco A.F."/>
            <person name="MacCabe A."/>
            <person name="Maekelae M.R."/>
            <person name="Malavazi I."/>
            <person name="Melin P."/>
            <person name="Meyer V."/>
            <person name="Mielnichuk N."/>
            <person name="Miskei M."/>
            <person name="Molnar A.P."/>
            <person name="Mule G."/>
            <person name="Ngan C.Y."/>
            <person name="Orejas M."/>
            <person name="Orosz E."/>
            <person name="Ouedraogo J.P."/>
            <person name="Overkamp K.M."/>
            <person name="Park H.-S."/>
            <person name="Perrone G."/>
            <person name="Piumi F."/>
            <person name="Punt P.J."/>
            <person name="Ram A.F."/>
            <person name="Ramon A."/>
            <person name="Rauscher S."/>
            <person name="Record E."/>
            <person name="Riano-Pachon D.M."/>
            <person name="Robert V."/>
            <person name="Roehrig J."/>
            <person name="Ruller R."/>
            <person name="Salamov A."/>
            <person name="Salih N.S."/>
            <person name="Samson R.A."/>
            <person name="Sandor E."/>
            <person name="Sanguinetti M."/>
            <person name="Schuetze T."/>
            <person name="Sepcic K."/>
            <person name="Shelest E."/>
            <person name="Sherlock G."/>
            <person name="Sophianopoulou V."/>
            <person name="Squina F.M."/>
            <person name="Sun H."/>
            <person name="Susca A."/>
            <person name="Todd R.B."/>
            <person name="Tsang A."/>
            <person name="Unkles S.E."/>
            <person name="van de Wiele N."/>
            <person name="van Rossen-Uffink D."/>
            <person name="Oliveira J.V."/>
            <person name="Vesth T.C."/>
            <person name="Visser J."/>
            <person name="Yu J.-H."/>
            <person name="Zhou M."/>
            <person name="Andersen M.R."/>
            <person name="Archer D.B."/>
            <person name="Baker S.E."/>
            <person name="Benoit I."/>
            <person name="Brakhage A.A."/>
            <person name="Braus G.H."/>
            <person name="Fischer R."/>
            <person name="Frisvad J.C."/>
            <person name="Goldman G.H."/>
            <person name="Houbraken J."/>
            <person name="Oakley B."/>
            <person name="Pocsi I."/>
            <person name="Scazzocchio C."/>
            <person name="Seiboth B."/>
            <person name="vanKuyk P.A."/>
            <person name="Wortman J."/>
            <person name="Dyer P.S."/>
            <person name="Grigoriev I.V."/>
        </authorList>
    </citation>
    <scope>NUCLEOTIDE SEQUENCE [LARGE SCALE GENOMIC DNA]</scope>
    <source>
        <strain evidence="2">CBS 101740 / IMI 381727 / IBT 21946</strain>
    </source>
</reference>
<dbReference type="OrthoDB" id="10566609at2759"/>
<accession>A0A1L9UGB7</accession>
<gene>
    <name evidence="1" type="ORF">ASPBRDRAFT_633757</name>
</gene>
<keyword evidence="2" id="KW-1185">Reference proteome</keyword>
<name>A0A1L9UGB7_ASPBC</name>
<dbReference type="Proteomes" id="UP000184499">
    <property type="component" value="Unassembled WGS sequence"/>
</dbReference>
<evidence type="ECO:0000313" key="1">
    <source>
        <dbReference type="EMBL" id="OJJ70721.1"/>
    </source>
</evidence>
<dbReference type="RefSeq" id="XP_067477969.1">
    <property type="nucleotide sequence ID" value="XM_067628417.1"/>
</dbReference>
<dbReference type="VEuPathDB" id="FungiDB:ASPBRDRAFT_633757"/>